<keyword evidence="5" id="KW-0564">Palmitate</keyword>
<dbReference type="Pfam" id="PF08842">
    <property type="entry name" value="Mfa2"/>
    <property type="match status" value="1"/>
</dbReference>
<feature type="chain" id="PRO_5041404036" description="FimB/Mfa2 family fimbrial subunit" evidence="8">
    <location>
        <begin position="30"/>
        <end position="329"/>
    </location>
</feature>
<feature type="signal peptide" evidence="8">
    <location>
        <begin position="1"/>
        <end position="29"/>
    </location>
</feature>
<dbReference type="Proteomes" id="UP001055104">
    <property type="component" value="Unassembled WGS sequence"/>
</dbReference>
<evidence type="ECO:0008006" key="11">
    <source>
        <dbReference type="Google" id="ProtNLM"/>
    </source>
</evidence>
<comment type="caution">
    <text evidence="9">The sequence shown here is derived from an EMBL/GenBank/DDBJ whole genome shotgun (WGS) entry which is preliminary data.</text>
</comment>
<evidence type="ECO:0000256" key="3">
    <source>
        <dbReference type="ARBA" id="ARBA00022729"/>
    </source>
</evidence>
<dbReference type="Gene3D" id="2.60.40.2090">
    <property type="match status" value="1"/>
</dbReference>
<evidence type="ECO:0000256" key="2">
    <source>
        <dbReference type="ARBA" id="ARBA00007248"/>
    </source>
</evidence>
<dbReference type="GO" id="GO:0009279">
    <property type="term" value="C:cell outer membrane"/>
    <property type="evidence" value="ECO:0007669"/>
    <property type="project" value="UniProtKB-SubCell"/>
</dbReference>
<evidence type="ECO:0000256" key="6">
    <source>
        <dbReference type="ARBA" id="ARBA00023237"/>
    </source>
</evidence>
<keyword evidence="6" id="KW-0998">Cell outer membrane</keyword>
<dbReference type="EMBL" id="BQOB01000001">
    <property type="protein sequence ID" value="GKH81576.1"/>
    <property type="molecule type" value="Genomic_DNA"/>
</dbReference>
<comment type="similarity">
    <text evidence="2">Belongs to the bacteroidetes fimbrillin superfamily. FimB/Mfa2 family.</text>
</comment>
<evidence type="ECO:0000256" key="8">
    <source>
        <dbReference type="SAM" id="SignalP"/>
    </source>
</evidence>
<dbReference type="PROSITE" id="PS51257">
    <property type="entry name" value="PROKAR_LIPOPROTEIN"/>
    <property type="match status" value="1"/>
</dbReference>
<organism evidence="9 10">
    <name type="scientific">Phocaeicola dorei</name>
    <dbReference type="NCBI Taxonomy" id="357276"/>
    <lineage>
        <taxon>Bacteria</taxon>
        <taxon>Pseudomonadati</taxon>
        <taxon>Bacteroidota</taxon>
        <taxon>Bacteroidia</taxon>
        <taxon>Bacteroidales</taxon>
        <taxon>Bacteroidaceae</taxon>
        <taxon>Phocaeicola</taxon>
    </lineage>
</organism>
<comment type="subcellular location">
    <subcellularLocation>
        <location evidence="1">Cell outer membrane</location>
    </subcellularLocation>
</comment>
<evidence type="ECO:0000256" key="5">
    <source>
        <dbReference type="ARBA" id="ARBA00023139"/>
    </source>
</evidence>
<dbReference type="AlphaFoldDB" id="A0AA37KIA9"/>
<evidence type="ECO:0000313" key="10">
    <source>
        <dbReference type="Proteomes" id="UP001055104"/>
    </source>
</evidence>
<evidence type="ECO:0000256" key="7">
    <source>
        <dbReference type="ARBA" id="ARBA00023288"/>
    </source>
</evidence>
<keyword evidence="3 8" id="KW-0732">Signal</keyword>
<protein>
    <recommendedName>
        <fullName evidence="11">FimB/Mfa2 family fimbrial subunit</fullName>
    </recommendedName>
</protein>
<dbReference type="InterPro" id="IPR014941">
    <property type="entry name" value="FimB/Mfa2/Mfa3"/>
</dbReference>
<sequence length="329" mass="38023">MNMKLKSLRTSATLIVLLAVSLLTFSCNSFDERLPECRLLVKFKYDYNMLHTDAFHTQVDRVELYIFDKDGRYLFSQVEEGEVLATGYYTMEVKLPVGEYQLLAWAGAHDSYEITIPNGGTTLTEMKLQLMREESLVINKELEPLWYGGINHVKFTGTANQMEVINLIKDTNKIRFIFQGSSSGESRSTDTSGWTINMHDYDYEIIESNGYLGHDNSLLDDDVLSFQPYFMEQKNPSAAAVELNTMRLMEDRPARFVVTEKATGKKVFDINLTDFLILTSMEGNKMKPQEYLDREDEYKIIFFFSDSTAWNAVQININGWTWYIQNEED</sequence>
<evidence type="ECO:0000256" key="4">
    <source>
        <dbReference type="ARBA" id="ARBA00023136"/>
    </source>
</evidence>
<evidence type="ECO:0000313" key="9">
    <source>
        <dbReference type="EMBL" id="GKH81576.1"/>
    </source>
</evidence>
<keyword evidence="4" id="KW-0472">Membrane</keyword>
<keyword evidence="7" id="KW-0449">Lipoprotein</keyword>
<evidence type="ECO:0000256" key="1">
    <source>
        <dbReference type="ARBA" id="ARBA00004442"/>
    </source>
</evidence>
<reference evidence="9" key="1">
    <citation type="submission" date="2022-01" db="EMBL/GenBank/DDBJ databases">
        <title>Novel bile acid biosynthetic pathways are enriched in the microbiome of centenarians.</title>
        <authorList>
            <person name="Sato Y."/>
            <person name="Atarashi K."/>
            <person name="Plichta R.D."/>
            <person name="Arai Y."/>
            <person name="Sasajima S."/>
            <person name="Kearney M.S."/>
            <person name="Suda W."/>
            <person name="Takeshita K."/>
            <person name="Sasaki T."/>
            <person name="Okamoto S."/>
            <person name="Skelly N.A."/>
            <person name="Okamura Y."/>
            <person name="Vlamakis H."/>
            <person name="Li Y."/>
            <person name="Tanoue T."/>
            <person name="Takei H."/>
            <person name="Nittono H."/>
            <person name="Narushima S."/>
            <person name="Irie J."/>
            <person name="Itoh H."/>
            <person name="Moriya K."/>
            <person name="Sugiura Y."/>
            <person name="Suematsu M."/>
            <person name="Moritoki N."/>
            <person name="Shibata S."/>
            <person name="Littman R.D."/>
            <person name="Fischbach A.M."/>
            <person name="Uwamino Y."/>
            <person name="Inoue T."/>
            <person name="Honda A."/>
            <person name="Hattori M."/>
            <person name="Murai T."/>
            <person name="Xavier J.R."/>
            <person name="Hirose N."/>
            <person name="Honda K."/>
        </authorList>
    </citation>
    <scope>NUCLEOTIDE SEQUENCE</scope>
    <source>
        <strain evidence="9">CE91-St7</strain>
    </source>
</reference>
<dbReference type="Gene3D" id="2.60.40.2100">
    <property type="match status" value="1"/>
</dbReference>
<name>A0AA37KIA9_9BACT</name>
<gene>
    <name evidence="9" type="ORF">CE91St7_24600</name>
</gene>
<proteinExistence type="inferred from homology"/>
<accession>A0AA37KIA9</accession>